<name>A0A4Y9ZS48_9AGAM</name>
<comment type="pathway">
    <text evidence="2">Cofactor biosynthesis; riboflavin biosynthesis.</text>
</comment>
<evidence type="ECO:0000256" key="2">
    <source>
        <dbReference type="ARBA" id="ARBA00005104"/>
    </source>
</evidence>
<evidence type="ECO:0000256" key="12">
    <source>
        <dbReference type="ARBA" id="ARBA00049020"/>
    </source>
</evidence>
<dbReference type="EMBL" id="SFCI01001067">
    <property type="protein sequence ID" value="TFY76863.1"/>
    <property type="molecule type" value="Genomic_DNA"/>
</dbReference>
<evidence type="ECO:0000313" key="15">
    <source>
        <dbReference type="Proteomes" id="UP000298061"/>
    </source>
</evidence>
<organism evidence="14 15">
    <name type="scientific">Hericium alpestre</name>
    <dbReference type="NCBI Taxonomy" id="135208"/>
    <lineage>
        <taxon>Eukaryota</taxon>
        <taxon>Fungi</taxon>
        <taxon>Dikarya</taxon>
        <taxon>Basidiomycota</taxon>
        <taxon>Agaricomycotina</taxon>
        <taxon>Agaricomycetes</taxon>
        <taxon>Russulales</taxon>
        <taxon>Hericiaceae</taxon>
        <taxon>Hericium</taxon>
    </lineage>
</organism>
<dbReference type="STRING" id="135208.A0A4Y9ZS48"/>
<evidence type="ECO:0000256" key="8">
    <source>
        <dbReference type="ARBA" id="ARBA00023002"/>
    </source>
</evidence>
<evidence type="ECO:0000256" key="9">
    <source>
        <dbReference type="ARBA" id="ARBA00030073"/>
    </source>
</evidence>
<comment type="caution">
    <text evidence="14">The sequence shown here is derived from an EMBL/GenBank/DDBJ whole genome shotgun (WGS) entry which is preliminary data.</text>
</comment>
<reference evidence="14 15" key="1">
    <citation type="submission" date="2019-02" db="EMBL/GenBank/DDBJ databases">
        <title>Genome sequencing of the rare red list fungi Hericium alpestre (H. flagellum).</title>
        <authorList>
            <person name="Buettner E."/>
            <person name="Kellner H."/>
        </authorList>
    </citation>
    <scope>NUCLEOTIDE SEQUENCE [LARGE SCALE GENOMIC DNA]</scope>
    <source>
        <strain evidence="14 15">DSM 108284</strain>
    </source>
</reference>
<dbReference type="Proteomes" id="UP000298061">
    <property type="component" value="Unassembled WGS sequence"/>
</dbReference>
<keyword evidence="8" id="KW-0560">Oxidoreductase</keyword>
<evidence type="ECO:0000256" key="6">
    <source>
        <dbReference type="ARBA" id="ARBA00022619"/>
    </source>
</evidence>
<dbReference type="GO" id="GO:0009231">
    <property type="term" value="P:riboflavin biosynthetic process"/>
    <property type="evidence" value="ECO:0007669"/>
    <property type="project" value="UniProtKB-KW"/>
</dbReference>
<comment type="similarity">
    <text evidence="3">Belongs to the HTP reductase family.</text>
</comment>
<dbReference type="GO" id="GO:0008703">
    <property type="term" value="F:5-amino-6-(5-phosphoribosylamino)uracil reductase activity"/>
    <property type="evidence" value="ECO:0007669"/>
    <property type="project" value="InterPro"/>
</dbReference>
<dbReference type="Pfam" id="PF01872">
    <property type="entry name" value="RibD_C"/>
    <property type="match status" value="1"/>
</dbReference>
<dbReference type="InterPro" id="IPR002734">
    <property type="entry name" value="RibDG_C"/>
</dbReference>
<gene>
    <name evidence="14" type="ORF">EWM64_g7151</name>
</gene>
<proteinExistence type="inferred from homology"/>
<dbReference type="PANTHER" id="PTHR38011">
    <property type="entry name" value="DIHYDROFOLATE REDUCTASE FAMILY PROTEIN (AFU_ORTHOLOGUE AFUA_8G06820)"/>
    <property type="match status" value="1"/>
</dbReference>
<comment type="catalytic activity">
    <reaction evidence="12">
        <text>2,5-diamino-6-(1-D-ribitylamino)pyrimidin-4(3H)-one 5'-phosphate + NADP(+) = 2,5-diamino-6-(1-D-ribosylamino)pyrimidin-4(3H)-one 5'-phosphate + NADPH + H(+)</text>
        <dbReference type="Rhea" id="RHEA:27278"/>
        <dbReference type="ChEBI" id="CHEBI:15378"/>
        <dbReference type="ChEBI" id="CHEBI:57783"/>
        <dbReference type="ChEBI" id="CHEBI:58349"/>
        <dbReference type="ChEBI" id="CHEBI:58890"/>
        <dbReference type="ChEBI" id="CHEBI:59545"/>
        <dbReference type="EC" id="1.1.1.302"/>
    </reaction>
</comment>
<evidence type="ECO:0000256" key="4">
    <source>
        <dbReference type="ARBA" id="ARBA00012851"/>
    </source>
</evidence>
<dbReference type="EC" id="1.1.1.302" evidence="4"/>
<dbReference type="InterPro" id="IPR024072">
    <property type="entry name" value="DHFR-like_dom_sf"/>
</dbReference>
<keyword evidence="6" id="KW-0686">Riboflavin biosynthesis</keyword>
<comment type="function">
    <text evidence="1">Catalyzes an early step in riboflavin biosynthesis, the NADPH-dependent reduction of the ribose side chain of 2,5-diamino-6-ribosylamino-4(3H)-pyrimidinone 5'-phosphate, yielding 2,5-diamino-6-ribitylamino-4(3H)-pyrimidinone 5'-phosphate.</text>
</comment>
<dbReference type="InterPro" id="IPR050765">
    <property type="entry name" value="Riboflavin_Biosynth_HTPR"/>
</dbReference>
<evidence type="ECO:0000256" key="10">
    <source>
        <dbReference type="ARBA" id="ARBA00031630"/>
    </source>
</evidence>
<evidence type="ECO:0000256" key="1">
    <source>
        <dbReference type="ARBA" id="ARBA00003555"/>
    </source>
</evidence>
<evidence type="ECO:0000313" key="14">
    <source>
        <dbReference type="EMBL" id="TFY76863.1"/>
    </source>
</evidence>
<evidence type="ECO:0000256" key="11">
    <source>
        <dbReference type="ARBA" id="ARBA00047550"/>
    </source>
</evidence>
<keyword evidence="15" id="KW-1185">Reference proteome</keyword>
<evidence type="ECO:0000256" key="7">
    <source>
        <dbReference type="ARBA" id="ARBA00022857"/>
    </source>
</evidence>
<evidence type="ECO:0000259" key="13">
    <source>
        <dbReference type="Pfam" id="PF01872"/>
    </source>
</evidence>
<accession>A0A4Y9ZS48</accession>
<dbReference type="AlphaFoldDB" id="A0A4Y9ZS48"/>
<dbReference type="SUPFAM" id="SSF53597">
    <property type="entry name" value="Dihydrofolate reductase-like"/>
    <property type="match status" value="1"/>
</dbReference>
<comment type="catalytic activity">
    <reaction evidence="11">
        <text>2,5-diamino-6-(1-D-ribitylamino)pyrimidin-4(3H)-one 5'-phosphate + NAD(+) = 2,5-diamino-6-(1-D-ribosylamino)pyrimidin-4(3H)-one 5'-phosphate + NADH + H(+)</text>
        <dbReference type="Rhea" id="RHEA:27274"/>
        <dbReference type="ChEBI" id="CHEBI:15378"/>
        <dbReference type="ChEBI" id="CHEBI:57540"/>
        <dbReference type="ChEBI" id="CHEBI:57945"/>
        <dbReference type="ChEBI" id="CHEBI:58890"/>
        <dbReference type="ChEBI" id="CHEBI:59545"/>
        <dbReference type="EC" id="1.1.1.302"/>
    </reaction>
</comment>
<sequence>MSSTTSGPPRILADVLGAPTEGADPGTAALPLVSPDLERPFVTLTFAQSLDAKIAGTGGRQLILSGEESMRMTHWMRTMHDGILIGINTALGDNPQLNVRHLPFPTQNTHFQHYHHPRPIILDSQLRLLPTCKLLAISVAQHACVELRICT</sequence>
<keyword evidence="7" id="KW-0521">NADP</keyword>
<dbReference type="OrthoDB" id="5432at2759"/>
<protein>
    <recommendedName>
        <fullName evidence="5">2,5-diamino-6-ribosylamino-4(3H)-pyrimidinone 5'-phosphate reductase</fullName>
        <ecNumber evidence="4">1.1.1.302</ecNumber>
    </recommendedName>
    <alternativeName>
        <fullName evidence="10">2,5-diamino-6-(5-phospho-D-ribosylamino)pyrimidin-4(3H)-one reductase</fullName>
    </alternativeName>
    <alternativeName>
        <fullName evidence="9">2,5-diamino-6-ribitylamino-4(3H)-pyrimidinone 5'-phosphate synthase</fullName>
    </alternativeName>
</protein>
<dbReference type="Gene3D" id="3.40.430.10">
    <property type="entry name" value="Dihydrofolate Reductase, subunit A"/>
    <property type="match status" value="1"/>
</dbReference>
<dbReference type="PANTHER" id="PTHR38011:SF7">
    <property type="entry name" value="2,5-DIAMINO-6-RIBOSYLAMINO-4(3H)-PYRIMIDINONE 5'-PHOSPHATE REDUCTASE"/>
    <property type="match status" value="1"/>
</dbReference>
<evidence type="ECO:0000256" key="3">
    <source>
        <dbReference type="ARBA" id="ARBA00009723"/>
    </source>
</evidence>
<evidence type="ECO:0000256" key="5">
    <source>
        <dbReference type="ARBA" id="ARBA00015035"/>
    </source>
</evidence>
<feature type="domain" description="Bacterial bifunctional deaminase-reductase C-terminal" evidence="13">
    <location>
        <begin position="40"/>
        <end position="136"/>
    </location>
</feature>